<dbReference type="AlphaFoldDB" id="C1GD10"/>
<evidence type="ECO:0000256" key="1">
    <source>
        <dbReference type="ARBA" id="ARBA00022614"/>
    </source>
</evidence>
<keyword evidence="1" id="KW-0433">Leucine-rich repeat</keyword>
<dbReference type="eggNOG" id="ENOG502SCN3">
    <property type="taxonomic scope" value="Eukaryota"/>
</dbReference>
<feature type="compositionally biased region" description="Low complexity" evidence="3">
    <location>
        <begin position="35"/>
        <end position="53"/>
    </location>
</feature>
<evidence type="ECO:0000256" key="3">
    <source>
        <dbReference type="SAM" id="MobiDB-lite"/>
    </source>
</evidence>
<name>C1GD10_PARBD</name>
<dbReference type="PANTHER" id="PTHR48051">
    <property type="match status" value="1"/>
</dbReference>
<keyword evidence="5" id="KW-1185">Reference proteome</keyword>
<dbReference type="EMBL" id="KN275962">
    <property type="protein sequence ID" value="EEH49067.2"/>
    <property type="molecule type" value="Genomic_DNA"/>
</dbReference>
<evidence type="ECO:0000256" key="2">
    <source>
        <dbReference type="ARBA" id="ARBA00022737"/>
    </source>
</evidence>
<reference evidence="4 5" key="1">
    <citation type="journal article" date="2011" name="PLoS Genet.">
        <title>Comparative genomic analysis of human fungal pathogens causing paracoccidioidomycosis.</title>
        <authorList>
            <person name="Desjardins C.A."/>
            <person name="Champion M.D."/>
            <person name="Holder J.W."/>
            <person name="Muszewska A."/>
            <person name="Goldberg J."/>
            <person name="Bailao A.M."/>
            <person name="Brigido M.M."/>
            <person name="Ferreira M.E."/>
            <person name="Garcia A.M."/>
            <person name="Grynberg M."/>
            <person name="Gujja S."/>
            <person name="Heiman D.I."/>
            <person name="Henn M.R."/>
            <person name="Kodira C.D."/>
            <person name="Leon-Narvaez H."/>
            <person name="Longo L.V."/>
            <person name="Ma L.J."/>
            <person name="Malavazi I."/>
            <person name="Matsuo A.L."/>
            <person name="Morais F.V."/>
            <person name="Pereira M."/>
            <person name="Rodriguez-Brito S."/>
            <person name="Sakthikumar S."/>
            <person name="Salem-Izacc S.M."/>
            <person name="Sykes S.M."/>
            <person name="Teixeira M.M."/>
            <person name="Vallejo M.C."/>
            <person name="Walter M.E."/>
            <person name="Yandava C."/>
            <person name="Young S."/>
            <person name="Zeng Q."/>
            <person name="Zucker J."/>
            <person name="Felipe M.S."/>
            <person name="Goldman G.H."/>
            <person name="Haas B.J."/>
            <person name="McEwen J.G."/>
            <person name="Nino-Vega G."/>
            <person name="Puccia R."/>
            <person name="San-Blas G."/>
            <person name="Soares C.M."/>
            <person name="Birren B.W."/>
            <person name="Cuomo C.A."/>
        </authorList>
    </citation>
    <scope>NUCLEOTIDE SEQUENCE [LARGE SCALE GENOMIC DNA]</scope>
    <source>
        <strain evidence="4 5">Pb18</strain>
    </source>
</reference>
<keyword evidence="2" id="KW-0677">Repeat</keyword>
<organism evidence="4 5">
    <name type="scientific">Paracoccidioides brasiliensis (strain Pb18)</name>
    <dbReference type="NCBI Taxonomy" id="502780"/>
    <lineage>
        <taxon>Eukaryota</taxon>
        <taxon>Fungi</taxon>
        <taxon>Dikarya</taxon>
        <taxon>Ascomycota</taxon>
        <taxon>Pezizomycotina</taxon>
        <taxon>Eurotiomycetes</taxon>
        <taxon>Eurotiomycetidae</taxon>
        <taxon>Onygenales</taxon>
        <taxon>Ajellomycetaceae</taxon>
        <taxon>Paracoccidioides</taxon>
    </lineage>
</organism>
<protein>
    <recommendedName>
        <fullName evidence="6">Leucine Rich Repeat domain-containing protein</fullName>
    </recommendedName>
</protein>
<dbReference type="OMA" id="RYLPWEL"/>
<feature type="compositionally biased region" description="Low complexity" evidence="3">
    <location>
        <begin position="63"/>
        <end position="72"/>
    </location>
</feature>
<proteinExistence type="predicted"/>
<dbReference type="STRING" id="502780.C1GD10"/>
<dbReference type="Pfam" id="PF13855">
    <property type="entry name" value="LRR_8"/>
    <property type="match status" value="1"/>
</dbReference>
<dbReference type="SUPFAM" id="SSF52058">
    <property type="entry name" value="L domain-like"/>
    <property type="match status" value="1"/>
</dbReference>
<gene>
    <name evidence="4" type="ORF">PADG_05146</name>
</gene>
<dbReference type="InterPro" id="IPR032675">
    <property type="entry name" value="LRR_dom_sf"/>
</dbReference>
<evidence type="ECO:0000313" key="5">
    <source>
        <dbReference type="Proteomes" id="UP000001628"/>
    </source>
</evidence>
<evidence type="ECO:0000313" key="4">
    <source>
        <dbReference type="EMBL" id="EEH49067.2"/>
    </source>
</evidence>
<dbReference type="KEGG" id="pbn:PADG_05146"/>
<dbReference type="PANTHER" id="PTHR48051:SF1">
    <property type="entry name" value="RAS SUPPRESSOR PROTEIN 1"/>
    <property type="match status" value="1"/>
</dbReference>
<dbReference type="InterPro" id="IPR003591">
    <property type="entry name" value="Leu-rich_rpt_typical-subtyp"/>
</dbReference>
<dbReference type="GeneID" id="22584130"/>
<dbReference type="RefSeq" id="XP_010760612.1">
    <property type="nucleotide sequence ID" value="XM_010762310.1"/>
</dbReference>
<feature type="region of interest" description="Disordered" evidence="3">
    <location>
        <begin position="1"/>
        <end position="93"/>
    </location>
</feature>
<feature type="compositionally biased region" description="Pro residues" evidence="3">
    <location>
        <begin position="1"/>
        <end position="10"/>
    </location>
</feature>
<dbReference type="InterPro" id="IPR050216">
    <property type="entry name" value="LRR_domain-containing"/>
</dbReference>
<dbReference type="OrthoDB" id="1274115at2759"/>
<dbReference type="Gene3D" id="3.80.10.10">
    <property type="entry name" value="Ribonuclease Inhibitor"/>
    <property type="match status" value="1"/>
</dbReference>
<dbReference type="Proteomes" id="UP000001628">
    <property type="component" value="Unassembled WGS sequence"/>
</dbReference>
<dbReference type="VEuPathDB" id="FungiDB:PADG_05146"/>
<dbReference type="HOGENOM" id="CLU_027499_0_0_1"/>
<sequence length="622" mass="69369">MDDDFPLPPPRRSRQRAAALPPNLHHQSNHFAFESSLPSSDPPLFSSDDFQSSTLENYHNGSEQEQQQQQQQLNATTRPGSRGRVPQLPVTRKRQYRGTWWGEEETEKEKHAAADKKRRTEFKDKRNLDSGVWLASDDSVESGMWNTCASGANGFGGFAAISPYGKETTASSTPASAAAVSTGSNGYVEAREQCSVFLRGPMFARSRQVDNNAQVVQTMTTVVQESFQHKQARKIISDCLEMGHEFIDISNLNMGSIPSGLLRPISQFTKYPVITEMDNPRPSSSSFSISRSPTNCEQFFSSFEPFLCLFMTNNQLKTLTAEVFELSNLSVLSVRHNELEQIPGSIRNLTKLRELNVAGNQLSCLPYEVLQLLQKRNTELRQLTVHPNPFVMPDTSNVAQWHCHVRQDGTFVVKEDEDTEPKKDKIVNAPPSPTEKPLAIPLRDRIPITIPVATGIVKYFDADGLPVDAPETNTNINIPIPFSSFSSPQSLPHSFSRTPTPPLRELALRAYNRGPKISHLIDPDTFAGPAITLEHLKRAEKVRDAGGKRCSVCARSFVTVRAQWVEWWDCESYGNMSDAAAAGDDDGDEVDGRMLKHRQRGRLLSPLPFLREVCCWGCVPGL</sequence>
<evidence type="ECO:0008006" key="6">
    <source>
        <dbReference type="Google" id="ProtNLM"/>
    </source>
</evidence>
<dbReference type="InterPro" id="IPR001611">
    <property type="entry name" value="Leu-rich_rpt"/>
</dbReference>
<dbReference type="GO" id="GO:0005737">
    <property type="term" value="C:cytoplasm"/>
    <property type="evidence" value="ECO:0007669"/>
    <property type="project" value="TreeGrafter"/>
</dbReference>
<feature type="region of interest" description="Disordered" evidence="3">
    <location>
        <begin position="416"/>
        <end position="438"/>
    </location>
</feature>
<accession>C1GD10</accession>
<dbReference type="SMART" id="SM00369">
    <property type="entry name" value="LRR_TYP"/>
    <property type="match status" value="2"/>
</dbReference>
<dbReference type="InParanoid" id="C1GD10"/>